<dbReference type="GO" id="GO:0046513">
    <property type="term" value="P:ceramide biosynthetic process"/>
    <property type="evidence" value="ECO:0007669"/>
    <property type="project" value="InterPro"/>
</dbReference>
<dbReference type="EMBL" id="SDIL01000030">
    <property type="protein sequence ID" value="RXK39566.1"/>
    <property type="molecule type" value="Genomic_DNA"/>
</dbReference>
<dbReference type="FunCoup" id="A0A4Q1BNV9">
    <property type="interactions" value="211"/>
</dbReference>
<dbReference type="AlphaFoldDB" id="A0A4Q1BNV9"/>
<dbReference type="OrthoDB" id="537032at2759"/>
<comment type="subcellular location">
    <subcellularLocation>
        <location evidence="1">Membrane</location>
        <topology evidence="1">Multi-pass membrane protein</topology>
    </subcellularLocation>
</comment>
<feature type="domain" description="TLC" evidence="9">
    <location>
        <begin position="146"/>
        <end position="360"/>
    </location>
</feature>
<feature type="transmembrane region" description="Helical" evidence="8">
    <location>
        <begin position="72"/>
        <end position="94"/>
    </location>
</feature>
<dbReference type="SMART" id="SM00724">
    <property type="entry name" value="TLC"/>
    <property type="match status" value="1"/>
</dbReference>
<evidence type="ECO:0000256" key="5">
    <source>
        <dbReference type="ARBA" id="ARBA00023136"/>
    </source>
</evidence>
<evidence type="ECO:0000259" key="9">
    <source>
        <dbReference type="PROSITE" id="PS50922"/>
    </source>
</evidence>
<dbReference type="STRING" id="5217.A0A4Q1BNV9"/>
<evidence type="ECO:0000256" key="7">
    <source>
        <dbReference type="SAM" id="MobiDB-lite"/>
    </source>
</evidence>
<dbReference type="PANTHER" id="PTHR12560">
    <property type="entry name" value="LONGEVITY ASSURANCE FACTOR 1 LAG1"/>
    <property type="match status" value="1"/>
</dbReference>
<evidence type="ECO:0000256" key="6">
    <source>
        <dbReference type="PROSITE-ProRule" id="PRU00205"/>
    </source>
</evidence>
<evidence type="ECO:0000313" key="11">
    <source>
        <dbReference type="Proteomes" id="UP000289152"/>
    </source>
</evidence>
<comment type="similarity">
    <text evidence="2">Belongs to the sphingosine N-acyltransferase family.</text>
</comment>
<evidence type="ECO:0000256" key="3">
    <source>
        <dbReference type="ARBA" id="ARBA00022692"/>
    </source>
</evidence>
<dbReference type="PROSITE" id="PS50922">
    <property type="entry name" value="TLC"/>
    <property type="match status" value="1"/>
</dbReference>
<reference evidence="10 11" key="1">
    <citation type="submission" date="2016-06" db="EMBL/GenBank/DDBJ databases">
        <title>Evolution of pathogenesis and genome organization in the Tremellales.</title>
        <authorList>
            <person name="Cuomo C."/>
            <person name="Litvintseva A."/>
            <person name="Heitman J."/>
            <person name="Chen Y."/>
            <person name="Sun S."/>
            <person name="Springer D."/>
            <person name="Dromer F."/>
            <person name="Young S."/>
            <person name="Zeng Q."/>
            <person name="Chapman S."/>
            <person name="Gujja S."/>
            <person name="Saif S."/>
            <person name="Birren B."/>
        </authorList>
    </citation>
    <scope>NUCLEOTIDE SEQUENCE [LARGE SCALE GENOMIC DNA]</scope>
    <source>
        <strain evidence="10 11">ATCC 28783</strain>
    </source>
</reference>
<dbReference type="InParanoid" id="A0A4Q1BNV9"/>
<keyword evidence="4 8" id="KW-1133">Transmembrane helix</keyword>
<proteinExistence type="inferred from homology"/>
<accession>A0A4Q1BNV9</accession>
<dbReference type="GO" id="GO:0016020">
    <property type="term" value="C:membrane"/>
    <property type="evidence" value="ECO:0007669"/>
    <property type="project" value="UniProtKB-SubCell"/>
</dbReference>
<organism evidence="10 11">
    <name type="scientific">Tremella mesenterica</name>
    <name type="common">Jelly fungus</name>
    <dbReference type="NCBI Taxonomy" id="5217"/>
    <lineage>
        <taxon>Eukaryota</taxon>
        <taxon>Fungi</taxon>
        <taxon>Dikarya</taxon>
        <taxon>Basidiomycota</taxon>
        <taxon>Agaricomycotina</taxon>
        <taxon>Tremellomycetes</taxon>
        <taxon>Tremellales</taxon>
        <taxon>Tremellaceae</taxon>
        <taxon>Tremella</taxon>
    </lineage>
</organism>
<dbReference type="Pfam" id="PF03798">
    <property type="entry name" value="TRAM_LAG1_CLN8"/>
    <property type="match status" value="1"/>
</dbReference>
<dbReference type="VEuPathDB" id="FungiDB:TREMEDRAFT_30795"/>
<name>A0A4Q1BNV9_TREME</name>
<dbReference type="InterPro" id="IPR006634">
    <property type="entry name" value="TLC-dom"/>
</dbReference>
<dbReference type="GO" id="GO:0050291">
    <property type="term" value="F:sphingosine N-acyltransferase activity"/>
    <property type="evidence" value="ECO:0007669"/>
    <property type="project" value="InterPro"/>
</dbReference>
<evidence type="ECO:0000256" key="1">
    <source>
        <dbReference type="ARBA" id="ARBA00004141"/>
    </source>
</evidence>
<feature type="compositionally biased region" description="Polar residues" evidence="7">
    <location>
        <begin position="413"/>
        <end position="423"/>
    </location>
</feature>
<evidence type="ECO:0000256" key="4">
    <source>
        <dbReference type="ARBA" id="ARBA00022989"/>
    </source>
</evidence>
<feature type="region of interest" description="Disordered" evidence="7">
    <location>
        <begin position="114"/>
        <end position="136"/>
    </location>
</feature>
<feature type="compositionally biased region" description="Basic and acidic residues" evidence="7">
    <location>
        <begin position="395"/>
        <end position="408"/>
    </location>
</feature>
<protein>
    <recommendedName>
        <fullName evidence="9">TLC domain-containing protein</fullName>
    </recommendedName>
</protein>
<sequence>MSTTSSSILSLSSFPTSLFSSHSITFVHKLPPPLQPFFSLSYPIPPLPPQNLSNDDPTIPYTTLYSKGYKDACIVITCAVGFTLLRAVLIRYVFSAFPRWWLDPGRHSIKKEMNSEVEQRNHGNGHGNGLHSNEREERLTRRRREHIVSRFSEQAWSFCYCAIVWSTGMTILRRIPNRLSPEQLWGTYPVRYLPGLTKMYYLGQLGWWFHQIYVLNTEQRRTDHWQMFSHHILTICLIVGSYAAHFTRVGTLIHVLMDFCDIIFPLAKIFRYLSLTLLCDLTFVVFLVSWLVSREIGLLLVIKTSFFDAPNYIAYKWSPEQGHYFKPSTYRAFITMECILLILQTVWFYAACLVAVRVARGLGAEDSRSDDGIEDTPERELETISSCHTSMPVAEEHDKKNDGLHNDGDLQDNDNTTTMNNKVGSRENGDSTAVNGVGGRIRKRLV</sequence>
<evidence type="ECO:0000256" key="8">
    <source>
        <dbReference type="SAM" id="Phobius"/>
    </source>
</evidence>
<keyword evidence="11" id="KW-1185">Reference proteome</keyword>
<evidence type="ECO:0000256" key="2">
    <source>
        <dbReference type="ARBA" id="ARBA00009808"/>
    </source>
</evidence>
<evidence type="ECO:0000313" key="10">
    <source>
        <dbReference type="EMBL" id="RXK39566.1"/>
    </source>
</evidence>
<feature type="region of interest" description="Disordered" evidence="7">
    <location>
        <begin position="395"/>
        <end position="437"/>
    </location>
</feature>
<gene>
    <name evidence="10" type="ORF">M231_03236</name>
</gene>
<comment type="caution">
    <text evidence="10">The sequence shown here is derived from an EMBL/GenBank/DDBJ whole genome shotgun (WGS) entry which is preliminary data.</text>
</comment>
<keyword evidence="3 6" id="KW-0812">Transmembrane</keyword>
<keyword evidence="5 6" id="KW-0472">Membrane</keyword>
<feature type="transmembrane region" description="Helical" evidence="8">
    <location>
        <begin position="269"/>
        <end position="292"/>
    </location>
</feature>
<dbReference type="PANTHER" id="PTHR12560:SF0">
    <property type="entry name" value="LD18904P"/>
    <property type="match status" value="1"/>
</dbReference>
<feature type="transmembrane region" description="Helical" evidence="8">
    <location>
        <begin position="230"/>
        <end position="257"/>
    </location>
</feature>
<feature type="transmembrane region" description="Helical" evidence="8">
    <location>
        <begin position="332"/>
        <end position="359"/>
    </location>
</feature>
<dbReference type="Proteomes" id="UP000289152">
    <property type="component" value="Unassembled WGS sequence"/>
</dbReference>
<dbReference type="InterPro" id="IPR016439">
    <property type="entry name" value="Lag1/Lac1-like"/>
</dbReference>